<organism evidence="2 3">
    <name type="scientific">Phenylobacterium terrae</name>
    <dbReference type="NCBI Taxonomy" id="2665495"/>
    <lineage>
        <taxon>Bacteria</taxon>
        <taxon>Pseudomonadati</taxon>
        <taxon>Pseudomonadota</taxon>
        <taxon>Alphaproteobacteria</taxon>
        <taxon>Caulobacterales</taxon>
        <taxon>Caulobacteraceae</taxon>
        <taxon>Phenylobacterium</taxon>
    </lineage>
</organism>
<dbReference type="RefSeq" id="WP_377282516.1">
    <property type="nucleotide sequence ID" value="NZ_JBHRSI010000007.1"/>
</dbReference>
<evidence type="ECO:0000256" key="1">
    <source>
        <dbReference type="SAM" id="SignalP"/>
    </source>
</evidence>
<dbReference type="InterPro" id="IPR011990">
    <property type="entry name" value="TPR-like_helical_dom_sf"/>
</dbReference>
<protein>
    <submittedName>
        <fullName evidence="2">Tetratricopeptide repeat protein</fullName>
    </submittedName>
</protein>
<dbReference type="Pfam" id="PF13432">
    <property type="entry name" value="TPR_16"/>
    <property type="match status" value="1"/>
</dbReference>
<sequence length="315" mass="33563">MAKKKAGAAPMLIAAAVVLAAGVAAGVWIWRSGASTAPAAAAAASAGPPALPEGRLRLLRTGVDESRYLALDEMRPGKDRTEVVVLTVASGPRALEGGAGLAVERKAVKCRPQRIFDAAVARYDFEGKLLAGETLAAPRHGRTVNADELELVQAVCAAPLKASDEVFDGYRAAQRAFQTIPETVDKAAASRTDGPHVYAWLCAEASRRGWRKTAPAECDKAVELNPRSAQVRLDRAYMNLERGRHAAARADFDAVLANDPQNPRALFGRGLALAMAGDEAGGRVDRARAFELDPKILRWVEGTYLFTVGTPWRTA</sequence>
<evidence type="ECO:0000313" key="2">
    <source>
        <dbReference type="EMBL" id="MFD1782960.1"/>
    </source>
</evidence>
<feature type="chain" id="PRO_5046873172" evidence="1">
    <location>
        <begin position="21"/>
        <end position="315"/>
    </location>
</feature>
<accession>A0ABW4N2Q6</accession>
<keyword evidence="3" id="KW-1185">Reference proteome</keyword>
<evidence type="ECO:0000313" key="3">
    <source>
        <dbReference type="Proteomes" id="UP001597237"/>
    </source>
</evidence>
<comment type="caution">
    <text evidence="2">The sequence shown here is derived from an EMBL/GenBank/DDBJ whole genome shotgun (WGS) entry which is preliminary data.</text>
</comment>
<gene>
    <name evidence="2" type="ORF">ACFSC0_06105</name>
</gene>
<keyword evidence="1" id="KW-0732">Signal</keyword>
<reference evidence="3" key="1">
    <citation type="journal article" date="2019" name="Int. J. Syst. Evol. Microbiol.">
        <title>The Global Catalogue of Microorganisms (GCM) 10K type strain sequencing project: providing services to taxonomists for standard genome sequencing and annotation.</title>
        <authorList>
            <consortium name="The Broad Institute Genomics Platform"/>
            <consortium name="The Broad Institute Genome Sequencing Center for Infectious Disease"/>
            <person name="Wu L."/>
            <person name="Ma J."/>
        </authorList>
    </citation>
    <scope>NUCLEOTIDE SEQUENCE [LARGE SCALE GENOMIC DNA]</scope>
    <source>
        <strain evidence="3">DFY28</strain>
    </source>
</reference>
<dbReference type="Gene3D" id="1.25.40.10">
    <property type="entry name" value="Tetratricopeptide repeat domain"/>
    <property type="match status" value="1"/>
</dbReference>
<feature type="signal peptide" evidence="1">
    <location>
        <begin position="1"/>
        <end position="20"/>
    </location>
</feature>
<name>A0ABW4N2Q6_9CAUL</name>
<dbReference type="Proteomes" id="UP001597237">
    <property type="component" value="Unassembled WGS sequence"/>
</dbReference>
<dbReference type="EMBL" id="JBHUEY010000001">
    <property type="protein sequence ID" value="MFD1782960.1"/>
    <property type="molecule type" value="Genomic_DNA"/>
</dbReference>
<proteinExistence type="predicted"/>
<dbReference type="SUPFAM" id="SSF48452">
    <property type="entry name" value="TPR-like"/>
    <property type="match status" value="1"/>
</dbReference>